<evidence type="ECO:0000256" key="4">
    <source>
        <dbReference type="ARBA" id="ARBA00022692"/>
    </source>
</evidence>
<name>A0A1G9WR27_9BACI</name>
<dbReference type="InterPro" id="IPR000390">
    <property type="entry name" value="Small_drug/metabolite_transptr"/>
</dbReference>
<comment type="similarity">
    <text evidence="7">Belongs to the drug/metabolite transporter (DMT) superfamily. Small multidrug resistance (SMR) (TC 2.A.7.1) family.</text>
</comment>
<dbReference type="InterPro" id="IPR037185">
    <property type="entry name" value="EmrE-like"/>
</dbReference>
<reference evidence="9 10" key="1">
    <citation type="submission" date="2016-10" db="EMBL/GenBank/DDBJ databases">
        <authorList>
            <person name="de Groot N.N."/>
        </authorList>
    </citation>
    <scope>NUCLEOTIDE SEQUENCE [LARGE SCALE GENOMIC DNA]</scope>
    <source>
        <strain evidence="9 10">CGMCC 1.3442</strain>
    </source>
</reference>
<dbReference type="STRING" id="237069.SAMN05216498_0853"/>
<dbReference type="GO" id="GO:0005886">
    <property type="term" value="C:plasma membrane"/>
    <property type="evidence" value="ECO:0007669"/>
    <property type="project" value="UniProtKB-SubCell"/>
</dbReference>
<dbReference type="Gene3D" id="1.10.3730.20">
    <property type="match status" value="1"/>
</dbReference>
<dbReference type="Pfam" id="PF00893">
    <property type="entry name" value="Multi_Drug_Res"/>
    <property type="match status" value="1"/>
</dbReference>
<dbReference type="AlphaFoldDB" id="A0A1G9WR27"/>
<protein>
    <submittedName>
        <fullName evidence="9">Paired small multidrug resistance pump</fullName>
    </submittedName>
</protein>
<evidence type="ECO:0000256" key="2">
    <source>
        <dbReference type="ARBA" id="ARBA00022448"/>
    </source>
</evidence>
<dbReference type="InterPro" id="IPR045324">
    <property type="entry name" value="Small_multidrug_res"/>
</dbReference>
<feature type="transmembrane region" description="Helical" evidence="8">
    <location>
        <begin position="31"/>
        <end position="51"/>
    </location>
</feature>
<comment type="subcellular location">
    <subcellularLocation>
        <location evidence="1 7">Cell membrane</location>
        <topology evidence="1 7">Multi-pass membrane protein</topology>
    </subcellularLocation>
</comment>
<keyword evidence="6 8" id="KW-0472">Membrane</keyword>
<dbReference type="OrthoDB" id="21828at2"/>
<evidence type="ECO:0000256" key="1">
    <source>
        <dbReference type="ARBA" id="ARBA00004651"/>
    </source>
</evidence>
<accession>A0A1G9WR27</accession>
<dbReference type="PANTHER" id="PTHR30561:SF0">
    <property type="entry name" value="GUANIDINIUM EXPORTER"/>
    <property type="match status" value="1"/>
</dbReference>
<dbReference type="RefSeq" id="WP_093855355.1">
    <property type="nucleotide sequence ID" value="NZ_BJVZ01000018.1"/>
</dbReference>
<evidence type="ECO:0000256" key="6">
    <source>
        <dbReference type="ARBA" id="ARBA00023136"/>
    </source>
</evidence>
<dbReference type="PANTHER" id="PTHR30561">
    <property type="entry name" value="SMR FAMILY PROTON-DEPENDENT DRUG EFFLUX TRANSPORTER SUGE"/>
    <property type="match status" value="1"/>
</dbReference>
<keyword evidence="3" id="KW-1003">Cell membrane</keyword>
<keyword evidence="5 8" id="KW-1133">Transmembrane helix</keyword>
<evidence type="ECO:0000313" key="9">
    <source>
        <dbReference type="EMBL" id="SDM86910.1"/>
    </source>
</evidence>
<keyword evidence="10" id="KW-1185">Reference proteome</keyword>
<feature type="transmembrane region" description="Helical" evidence="8">
    <location>
        <begin position="57"/>
        <end position="78"/>
    </location>
</feature>
<sequence length="104" mass="11398">MYWMSLILAGIFEMLGVLSINFVHQKKNWQSVLILIIAFSLSFVFLSFAMVELPMSTAYAVWTGIGAAGSAIVGMIFFNESTTILRILFISLIIASTVGLKIAS</sequence>
<keyword evidence="2" id="KW-0813">Transport</keyword>
<feature type="transmembrane region" description="Helical" evidence="8">
    <location>
        <begin position="85"/>
        <end position="103"/>
    </location>
</feature>
<organism evidence="9 10">
    <name type="scientific">Tenuibacillus multivorans</name>
    <dbReference type="NCBI Taxonomy" id="237069"/>
    <lineage>
        <taxon>Bacteria</taxon>
        <taxon>Bacillati</taxon>
        <taxon>Bacillota</taxon>
        <taxon>Bacilli</taxon>
        <taxon>Bacillales</taxon>
        <taxon>Bacillaceae</taxon>
        <taxon>Tenuibacillus</taxon>
    </lineage>
</organism>
<evidence type="ECO:0000313" key="10">
    <source>
        <dbReference type="Proteomes" id="UP000199334"/>
    </source>
</evidence>
<proteinExistence type="inferred from homology"/>
<evidence type="ECO:0000256" key="7">
    <source>
        <dbReference type="RuleBase" id="RU003942"/>
    </source>
</evidence>
<dbReference type="FunFam" id="1.10.3730.20:FF:000001">
    <property type="entry name" value="Quaternary ammonium compound resistance transporter SugE"/>
    <property type="match status" value="1"/>
</dbReference>
<dbReference type="EMBL" id="FNIG01000001">
    <property type="protein sequence ID" value="SDM86910.1"/>
    <property type="molecule type" value="Genomic_DNA"/>
</dbReference>
<keyword evidence="4 7" id="KW-0812">Transmembrane</keyword>
<evidence type="ECO:0000256" key="5">
    <source>
        <dbReference type="ARBA" id="ARBA00022989"/>
    </source>
</evidence>
<evidence type="ECO:0000256" key="3">
    <source>
        <dbReference type="ARBA" id="ARBA00022475"/>
    </source>
</evidence>
<dbReference type="GO" id="GO:0022857">
    <property type="term" value="F:transmembrane transporter activity"/>
    <property type="evidence" value="ECO:0007669"/>
    <property type="project" value="InterPro"/>
</dbReference>
<gene>
    <name evidence="9" type="ORF">SAMN05216498_0853</name>
</gene>
<evidence type="ECO:0000256" key="8">
    <source>
        <dbReference type="SAM" id="Phobius"/>
    </source>
</evidence>
<dbReference type="Proteomes" id="UP000199334">
    <property type="component" value="Unassembled WGS sequence"/>
</dbReference>
<dbReference type="SUPFAM" id="SSF103481">
    <property type="entry name" value="Multidrug resistance efflux transporter EmrE"/>
    <property type="match status" value="1"/>
</dbReference>
<feature type="transmembrane region" description="Helical" evidence="8">
    <location>
        <begin position="6"/>
        <end position="24"/>
    </location>
</feature>